<accession>A0AA51UG48</accession>
<dbReference type="InterPro" id="IPR057405">
    <property type="entry name" value="PRS2-like_N"/>
</dbReference>
<evidence type="ECO:0000259" key="3">
    <source>
        <dbReference type="SMART" id="SM00382"/>
    </source>
</evidence>
<protein>
    <submittedName>
        <fullName evidence="4">AAA family ATPase</fullName>
    </submittedName>
</protein>
<evidence type="ECO:0000256" key="1">
    <source>
        <dbReference type="RuleBase" id="RU003651"/>
    </source>
</evidence>
<dbReference type="Gene3D" id="3.40.50.300">
    <property type="entry name" value="P-loop containing nucleotide triphosphate hydrolases"/>
    <property type="match status" value="1"/>
</dbReference>
<dbReference type="CDD" id="cd19481">
    <property type="entry name" value="RecA-like_protease"/>
    <property type="match status" value="1"/>
</dbReference>
<comment type="similarity">
    <text evidence="1">Belongs to the AAA ATPase family.</text>
</comment>
<dbReference type="GO" id="GO:0004176">
    <property type="term" value="F:ATP-dependent peptidase activity"/>
    <property type="evidence" value="ECO:0007669"/>
    <property type="project" value="TreeGrafter"/>
</dbReference>
<keyword evidence="5" id="KW-1185">Reference proteome</keyword>
<organism evidence="4 5">
    <name type="scientific">Methanolobus mangrovi</name>
    <dbReference type="NCBI Taxonomy" id="3072977"/>
    <lineage>
        <taxon>Archaea</taxon>
        <taxon>Methanobacteriati</taxon>
        <taxon>Methanobacteriota</taxon>
        <taxon>Stenosarchaea group</taxon>
        <taxon>Methanomicrobia</taxon>
        <taxon>Methanosarcinales</taxon>
        <taxon>Methanosarcinaceae</taxon>
        <taxon>Methanolobus</taxon>
    </lineage>
</organism>
<reference evidence="4" key="1">
    <citation type="submission" date="2023-08" db="EMBL/GenBank/DDBJ databases">
        <title>Methanolobus mangrovi sp. nov. and Methanolobus sediminis sp. nov, two novel methylotrophic methanogens isolated from mangrove sediments in China.</title>
        <authorList>
            <person name="Zhou J."/>
        </authorList>
    </citation>
    <scope>NUCLEOTIDE SEQUENCE</scope>
    <source>
        <strain evidence="4">FTZ2</strain>
    </source>
</reference>
<sequence>MIFIVRTAQKTSSKSTRESNTEPAECTAEFLVMEPAGYPMASVLDEYPEITDPGVFEHYAREQWKGYKAHKGDYLFDRRMYPDFAYKVADVEPPGSVIGQNTRIIVRDTVAGNVPTIEFRSDVTFDDVIGQQNARKKCKLIERFLEAPDKFGKWAPRNVLFYGPSGTGKTMLAKALANKAHVPIIPVKATELIGEFVGEGARQIHQLYERAQEMAPCILFIDELDAIALDRRHQELRGDVAEIVNALLTEMDGIVERPGVCTIGATNRTDTIDPAVRSRFEEEIEFTLPDEKERLEILESNIETFPIPAKGVDLKAIAKMTGGLSGRDLVGKVLKTALHNVIIEDREFVSAEDLLASVKKLKNIPQPSNSDRMYI</sequence>
<keyword evidence="1" id="KW-0547">Nucleotide-binding</keyword>
<dbReference type="SMART" id="SM00382">
    <property type="entry name" value="AAA"/>
    <property type="match status" value="1"/>
</dbReference>
<dbReference type="InterPro" id="IPR003959">
    <property type="entry name" value="ATPase_AAA_core"/>
</dbReference>
<proteinExistence type="inferred from homology"/>
<dbReference type="Proteomes" id="UP001183006">
    <property type="component" value="Chromosome"/>
</dbReference>
<dbReference type="GO" id="GO:0016887">
    <property type="term" value="F:ATP hydrolysis activity"/>
    <property type="evidence" value="ECO:0007669"/>
    <property type="project" value="InterPro"/>
</dbReference>
<dbReference type="GeneID" id="84228764"/>
<dbReference type="AlphaFoldDB" id="A0AA51UG48"/>
<dbReference type="GO" id="GO:0005524">
    <property type="term" value="F:ATP binding"/>
    <property type="evidence" value="ECO:0007669"/>
    <property type="project" value="UniProtKB-KW"/>
</dbReference>
<dbReference type="Pfam" id="PF23900">
    <property type="entry name" value="PRS2_N"/>
    <property type="match status" value="1"/>
</dbReference>
<dbReference type="GO" id="GO:0006508">
    <property type="term" value="P:proteolysis"/>
    <property type="evidence" value="ECO:0007669"/>
    <property type="project" value="TreeGrafter"/>
</dbReference>
<name>A0AA51UG48_9EURY</name>
<dbReference type="KEGG" id="mmav:RE476_01445"/>
<evidence type="ECO:0000256" key="2">
    <source>
        <dbReference type="SAM" id="MobiDB-lite"/>
    </source>
</evidence>
<dbReference type="PROSITE" id="PS00674">
    <property type="entry name" value="AAA"/>
    <property type="match status" value="1"/>
</dbReference>
<dbReference type="Pfam" id="PF00004">
    <property type="entry name" value="AAA"/>
    <property type="match status" value="1"/>
</dbReference>
<dbReference type="PANTHER" id="PTHR23076:SF97">
    <property type="entry name" value="ATP-DEPENDENT ZINC METALLOPROTEASE YME1L1"/>
    <property type="match status" value="1"/>
</dbReference>
<keyword evidence="1" id="KW-0067">ATP-binding</keyword>
<dbReference type="InterPro" id="IPR003593">
    <property type="entry name" value="AAA+_ATPase"/>
</dbReference>
<dbReference type="InterPro" id="IPR057408">
    <property type="entry name" value="PRS2_C_AAA_lid"/>
</dbReference>
<dbReference type="RefSeq" id="WP_309308494.1">
    <property type="nucleotide sequence ID" value="NZ_CP133594.1"/>
</dbReference>
<evidence type="ECO:0000313" key="5">
    <source>
        <dbReference type="Proteomes" id="UP001183006"/>
    </source>
</evidence>
<gene>
    <name evidence="4" type="ORF">RE476_01445</name>
</gene>
<dbReference type="InterPro" id="IPR027417">
    <property type="entry name" value="P-loop_NTPase"/>
</dbReference>
<feature type="region of interest" description="Disordered" evidence="2">
    <location>
        <begin position="1"/>
        <end position="23"/>
    </location>
</feature>
<dbReference type="PANTHER" id="PTHR23076">
    <property type="entry name" value="METALLOPROTEASE M41 FTSH"/>
    <property type="match status" value="1"/>
</dbReference>
<dbReference type="EMBL" id="CP133594">
    <property type="protein sequence ID" value="WMW22510.1"/>
    <property type="molecule type" value="Genomic_DNA"/>
</dbReference>
<dbReference type="Gene3D" id="1.10.8.60">
    <property type="match status" value="1"/>
</dbReference>
<dbReference type="InterPro" id="IPR003960">
    <property type="entry name" value="ATPase_AAA_CS"/>
</dbReference>
<evidence type="ECO:0000313" key="4">
    <source>
        <dbReference type="EMBL" id="WMW22510.1"/>
    </source>
</evidence>
<feature type="domain" description="AAA+ ATPase" evidence="3">
    <location>
        <begin position="155"/>
        <end position="290"/>
    </location>
</feature>
<dbReference type="Pfam" id="PF23902">
    <property type="entry name" value="AAA_lid_PRS2_C"/>
    <property type="match status" value="1"/>
</dbReference>
<dbReference type="SUPFAM" id="SSF52540">
    <property type="entry name" value="P-loop containing nucleoside triphosphate hydrolases"/>
    <property type="match status" value="1"/>
</dbReference>